<evidence type="ECO:0000313" key="3">
    <source>
        <dbReference type="Proteomes" id="UP001589896"/>
    </source>
</evidence>
<keyword evidence="3" id="KW-1185">Reference proteome</keyword>
<dbReference type="RefSeq" id="WP_386670548.1">
    <property type="nucleotide sequence ID" value="NZ_JBHLTG010000004.1"/>
</dbReference>
<evidence type="ECO:0008006" key="4">
    <source>
        <dbReference type="Google" id="ProtNLM"/>
    </source>
</evidence>
<feature type="transmembrane region" description="Helical" evidence="1">
    <location>
        <begin position="6"/>
        <end position="32"/>
    </location>
</feature>
<protein>
    <recommendedName>
        <fullName evidence="4">DUF3784 domain-containing protein</fullName>
    </recommendedName>
</protein>
<keyword evidence="1" id="KW-0472">Membrane</keyword>
<proteinExistence type="predicted"/>
<name>A0ABV6RRK5_9GAMM</name>
<gene>
    <name evidence="2" type="ORF">ACFFGH_17365</name>
</gene>
<organism evidence="2 3">
    <name type="scientific">Lysobacter korlensis</name>
    <dbReference type="NCBI Taxonomy" id="553636"/>
    <lineage>
        <taxon>Bacteria</taxon>
        <taxon>Pseudomonadati</taxon>
        <taxon>Pseudomonadota</taxon>
        <taxon>Gammaproteobacteria</taxon>
        <taxon>Lysobacterales</taxon>
        <taxon>Lysobacteraceae</taxon>
        <taxon>Lysobacter</taxon>
    </lineage>
</organism>
<dbReference type="EMBL" id="JBHLTG010000004">
    <property type="protein sequence ID" value="MFC0679609.1"/>
    <property type="molecule type" value="Genomic_DNA"/>
</dbReference>
<reference evidence="2 3" key="1">
    <citation type="submission" date="2024-09" db="EMBL/GenBank/DDBJ databases">
        <authorList>
            <person name="Sun Q."/>
            <person name="Mori K."/>
        </authorList>
    </citation>
    <scope>NUCLEOTIDE SEQUENCE [LARGE SCALE GENOMIC DNA]</scope>
    <source>
        <strain evidence="2 3">KCTC 23076</strain>
    </source>
</reference>
<dbReference type="Proteomes" id="UP001589896">
    <property type="component" value="Unassembled WGS sequence"/>
</dbReference>
<sequence length="109" mass="11471">MELKQIIVPIVLFVCITYGFSVLVGAVVRILVIRDGASDALVASIVEGEARARRFGALQWGLNLVCLAIAFAVIELARLPAFSAGALALVLGALGVANLGHFALVRRLT</sequence>
<evidence type="ECO:0000313" key="2">
    <source>
        <dbReference type="EMBL" id="MFC0679609.1"/>
    </source>
</evidence>
<feature type="transmembrane region" description="Helical" evidence="1">
    <location>
        <begin position="60"/>
        <end position="79"/>
    </location>
</feature>
<keyword evidence="1" id="KW-1133">Transmembrane helix</keyword>
<feature type="transmembrane region" description="Helical" evidence="1">
    <location>
        <begin position="85"/>
        <end position="105"/>
    </location>
</feature>
<keyword evidence="1" id="KW-0812">Transmembrane</keyword>
<accession>A0ABV6RRK5</accession>
<evidence type="ECO:0000256" key="1">
    <source>
        <dbReference type="SAM" id="Phobius"/>
    </source>
</evidence>
<comment type="caution">
    <text evidence="2">The sequence shown here is derived from an EMBL/GenBank/DDBJ whole genome shotgun (WGS) entry which is preliminary data.</text>
</comment>